<feature type="transmembrane region" description="Helical" evidence="1">
    <location>
        <begin position="362"/>
        <end position="381"/>
    </location>
</feature>
<keyword evidence="1" id="KW-0472">Membrane</keyword>
<feature type="transmembrane region" description="Helical" evidence="1">
    <location>
        <begin position="28"/>
        <end position="46"/>
    </location>
</feature>
<dbReference type="PANTHER" id="PTHR11360:SF284">
    <property type="entry name" value="EG:103B4.3 PROTEIN-RELATED"/>
    <property type="match status" value="1"/>
</dbReference>
<gene>
    <name evidence="2" type="ORF">NP493_399g02032</name>
</gene>
<keyword evidence="1" id="KW-0812">Transmembrane</keyword>
<proteinExistence type="predicted"/>
<evidence type="ECO:0008006" key="4">
    <source>
        <dbReference type="Google" id="ProtNLM"/>
    </source>
</evidence>
<accession>A0AAD9NUS7</accession>
<dbReference type="Proteomes" id="UP001209878">
    <property type="component" value="Unassembled WGS sequence"/>
</dbReference>
<keyword evidence="1" id="KW-1133">Transmembrane helix</keyword>
<feature type="transmembrane region" description="Helical" evidence="1">
    <location>
        <begin position="453"/>
        <end position="472"/>
    </location>
</feature>
<evidence type="ECO:0000256" key="1">
    <source>
        <dbReference type="SAM" id="Phobius"/>
    </source>
</evidence>
<protein>
    <recommendedName>
        <fullName evidence="4">Monocarboxylate transporter</fullName>
    </recommendedName>
</protein>
<name>A0AAD9NUS7_RIDPI</name>
<dbReference type="GO" id="GO:0008028">
    <property type="term" value="F:monocarboxylic acid transmembrane transporter activity"/>
    <property type="evidence" value="ECO:0007669"/>
    <property type="project" value="TreeGrafter"/>
</dbReference>
<feature type="transmembrane region" description="Helical" evidence="1">
    <location>
        <begin position="116"/>
        <end position="137"/>
    </location>
</feature>
<dbReference type="EMBL" id="JAODUO010000399">
    <property type="protein sequence ID" value="KAK2181433.1"/>
    <property type="molecule type" value="Genomic_DNA"/>
</dbReference>
<feature type="transmembrane region" description="Helical" evidence="1">
    <location>
        <begin position="420"/>
        <end position="441"/>
    </location>
</feature>
<feature type="transmembrane region" description="Helical" evidence="1">
    <location>
        <begin position="327"/>
        <end position="350"/>
    </location>
</feature>
<feature type="transmembrane region" description="Helical" evidence="1">
    <location>
        <begin position="484"/>
        <end position="502"/>
    </location>
</feature>
<dbReference type="InterPro" id="IPR011701">
    <property type="entry name" value="MFS"/>
</dbReference>
<feature type="transmembrane region" description="Helical" evidence="1">
    <location>
        <begin position="58"/>
        <end position="78"/>
    </location>
</feature>
<feature type="transmembrane region" description="Helical" evidence="1">
    <location>
        <begin position="149"/>
        <end position="170"/>
    </location>
</feature>
<keyword evidence="3" id="KW-1185">Reference proteome</keyword>
<dbReference type="SUPFAM" id="SSF103473">
    <property type="entry name" value="MFS general substrate transporter"/>
    <property type="match status" value="1"/>
</dbReference>
<reference evidence="2" key="1">
    <citation type="journal article" date="2023" name="Mol. Biol. Evol.">
        <title>Third-Generation Sequencing Reveals the Adaptive Role of the Epigenome in Three Deep-Sea Polychaetes.</title>
        <authorList>
            <person name="Perez M."/>
            <person name="Aroh O."/>
            <person name="Sun Y."/>
            <person name="Lan Y."/>
            <person name="Juniper S.K."/>
            <person name="Young C.R."/>
            <person name="Angers B."/>
            <person name="Qian P.Y."/>
        </authorList>
    </citation>
    <scope>NUCLEOTIDE SEQUENCE</scope>
    <source>
        <strain evidence="2">R07B-5</strain>
    </source>
</reference>
<feature type="transmembrane region" description="Helical" evidence="1">
    <location>
        <begin position="393"/>
        <end position="414"/>
    </location>
</feature>
<dbReference type="AlphaFoldDB" id="A0AAD9NUS7"/>
<dbReference type="Pfam" id="PF07690">
    <property type="entry name" value="MFS_1"/>
    <property type="match status" value="2"/>
</dbReference>
<dbReference type="InterPro" id="IPR050327">
    <property type="entry name" value="Proton-linked_MCT"/>
</dbReference>
<dbReference type="PANTHER" id="PTHR11360">
    <property type="entry name" value="MONOCARBOXYLATE TRANSPORTER"/>
    <property type="match status" value="1"/>
</dbReference>
<dbReference type="InterPro" id="IPR036259">
    <property type="entry name" value="MFS_trans_sf"/>
</dbReference>
<feature type="transmembrane region" description="Helical" evidence="1">
    <location>
        <begin position="84"/>
        <end position="104"/>
    </location>
</feature>
<evidence type="ECO:0000313" key="2">
    <source>
        <dbReference type="EMBL" id="KAK2181433.1"/>
    </source>
</evidence>
<organism evidence="2 3">
    <name type="scientific">Ridgeia piscesae</name>
    <name type="common">Tubeworm</name>
    <dbReference type="NCBI Taxonomy" id="27915"/>
    <lineage>
        <taxon>Eukaryota</taxon>
        <taxon>Metazoa</taxon>
        <taxon>Spiralia</taxon>
        <taxon>Lophotrochozoa</taxon>
        <taxon>Annelida</taxon>
        <taxon>Polychaeta</taxon>
        <taxon>Sedentaria</taxon>
        <taxon>Canalipalpata</taxon>
        <taxon>Sabellida</taxon>
        <taxon>Siboglinidae</taxon>
        <taxon>Ridgeia</taxon>
    </lineage>
</organism>
<comment type="caution">
    <text evidence="2">The sequence shown here is derived from an EMBL/GenBank/DDBJ whole genome shotgun (WGS) entry which is preliminary data.</text>
</comment>
<dbReference type="Gene3D" id="1.20.1250.20">
    <property type="entry name" value="MFS general substrate transporter like domains"/>
    <property type="match status" value="2"/>
</dbReference>
<evidence type="ECO:0000313" key="3">
    <source>
        <dbReference type="Proteomes" id="UP001209878"/>
    </source>
</evidence>
<sequence>MFFVIGAFKSLGILFVEFIDLYKTSSGITAWVMGLSAAGMSLLSPIASALSEQRSNRVVVMVGACFSVAAPLICVVAPNIYFIVIVFGLCSGIGNALMFTPSLIVVSQYFEKRRSLANGFTMAGGSLGQLIIPLLLNHWLKTYALRGTLLLYAGLFLHGLIAGALMRPVAFYERRKSKLSPPAEIARNDSEDKDPLSGRVELVDTGGDTLRGAFSERQLDCLAKEPYRARTYSEGDQGRLCGGDVTAPPGGGSMRCIGDHLTSTGSLYIAPYQPIPPDMLAAEMALQKTSNHDDKRNGSASIPCGAWCGLGAKLCGMYPWGLLRNPLFVIYVLAICFGNVGYVDTILFMPPLAHDLGVDRDLTAILMFTMGLSDLISRLVGGWLADQLLIRRNFLAGLWMGIMGIMCIMCVALPSVTSLFVMSITIGTCGGLYASIFPVVLIDYLGMAAFPKAFGMTVMFMGLTNIALPSLLGKLSDVTGSYRVSYVICGVMMTVGSVFFYIEPCIHRLQRKSQPPDGVVARPLEETVT</sequence>